<dbReference type="RefSeq" id="WP_380231490.1">
    <property type="nucleotide sequence ID" value="NZ_JBHSVH010000002.1"/>
</dbReference>
<proteinExistence type="predicted"/>
<dbReference type="Proteomes" id="UP001596435">
    <property type="component" value="Unassembled WGS sequence"/>
</dbReference>
<accession>A0ABW2FW19</accession>
<evidence type="ECO:0000313" key="3">
    <source>
        <dbReference type="EMBL" id="MFC7181461.1"/>
    </source>
</evidence>
<sequence length="145" mass="15538">MMRRLRRLIERRRTQGRDSGMSSVEFVIGTPIIFGLLFLAVQFALFFFADQVALASAQAGAREARATADADPGGWQGNASTVALNRIHSLGPALSSDPVIVAEDTGPHTVKVTVQVQVVNVIPWLHLTATATSEGPVERFVPDAG</sequence>
<reference evidence="4" key="1">
    <citation type="journal article" date="2019" name="Int. J. Syst. Evol. Microbiol.">
        <title>The Global Catalogue of Microorganisms (GCM) 10K type strain sequencing project: providing services to taxonomists for standard genome sequencing and annotation.</title>
        <authorList>
            <consortium name="The Broad Institute Genomics Platform"/>
            <consortium name="The Broad Institute Genome Sequencing Center for Infectious Disease"/>
            <person name="Wu L."/>
            <person name="Ma J."/>
        </authorList>
    </citation>
    <scope>NUCLEOTIDE SEQUENCE [LARGE SCALE GENOMIC DNA]</scope>
    <source>
        <strain evidence="4">CGMCC 1.12859</strain>
    </source>
</reference>
<feature type="domain" description="TadE-like" evidence="2">
    <location>
        <begin position="20"/>
        <end position="62"/>
    </location>
</feature>
<gene>
    <name evidence="3" type="ORF">ACFQMG_18075</name>
</gene>
<keyword evidence="1" id="KW-0812">Transmembrane</keyword>
<evidence type="ECO:0000259" key="2">
    <source>
        <dbReference type="Pfam" id="PF07811"/>
    </source>
</evidence>
<dbReference type="EMBL" id="JBHTAJ010000032">
    <property type="protein sequence ID" value="MFC7181461.1"/>
    <property type="molecule type" value="Genomic_DNA"/>
</dbReference>
<feature type="transmembrane region" description="Helical" evidence="1">
    <location>
        <begin position="21"/>
        <end position="48"/>
    </location>
</feature>
<keyword evidence="1" id="KW-0472">Membrane</keyword>
<name>A0ABW2FW19_9ACTN</name>
<keyword evidence="4" id="KW-1185">Reference proteome</keyword>
<dbReference type="Pfam" id="PF07811">
    <property type="entry name" value="TadE"/>
    <property type="match status" value="1"/>
</dbReference>
<dbReference type="InterPro" id="IPR012495">
    <property type="entry name" value="TadE-like_dom"/>
</dbReference>
<keyword evidence="1" id="KW-1133">Transmembrane helix</keyword>
<organism evidence="3 4">
    <name type="scientific">Kitasatospora paranensis</name>
    <dbReference type="NCBI Taxonomy" id="258053"/>
    <lineage>
        <taxon>Bacteria</taxon>
        <taxon>Bacillati</taxon>
        <taxon>Actinomycetota</taxon>
        <taxon>Actinomycetes</taxon>
        <taxon>Kitasatosporales</taxon>
        <taxon>Streptomycetaceae</taxon>
        <taxon>Kitasatospora</taxon>
    </lineage>
</organism>
<comment type="caution">
    <text evidence="3">The sequence shown here is derived from an EMBL/GenBank/DDBJ whole genome shotgun (WGS) entry which is preliminary data.</text>
</comment>
<evidence type="ECO:0000256" key="1">
    <source>
        <dbReference type="SAM" id="Phobius"/>
    </source>
</evidence>
<protein>
    <submittedName>
        <fullName evidence="3">TadE family protein</fullName>
    </submittedName>
</protein>
<evidence type="ECO:0000313" key="4">
    <source>
        <dbReference type="Proteomes" id="UP001596435"/>
    </source>
</evidence>